<evidence type="ECO:0000256" key="11">
    <source>
        <dbReference type="SAM" id="MobiDB-lite"/>
    </source>
</evidence>
<dbReference type="InterPro" id="IPR049941">
    <property type="entry name" value="LPLAT_7/PORCN-like"/>
</dbReference>
<keyword evidence="15" id="KW-1185">Reference proteome</keyword>
<keyword evidence="7 12" id="KW-0472">Membrane</keyword>
<evidence type="ECO:0000313" key="15">
    <source>
        <dbReference type="Proteomes" id="UP001063166"/>
    </source>
</evidence>
<feature type="transmembrane region" description="Helical" evidence="12">
    <location>
        <begin position="291"/>
        <end position="310"/>
    </location>
</feature>
<keyword evidence="6 9" id="KW-0186">Copper</keyword>
<evidence type="ECO:0000256" key="9">
    <source>
        <dbReference type="PIRSR" id="PIRSR603782-1"/>
    </source>
</evidence>
<feature type="transmembrane region" description="Helical" evidence="12">
    <location>
        <begin position="330"/>
        <end position="347"/>
    </location>
</feature>
<feature type="transmembrane region" description="Helical" evidence="12">
    <location>
        <begin position="757"/>
        <end position="776"/>
    </location>
</feature>
<feature type="disulfide bond" description="Redox-active" evidence="10">
    <location>
        <begin position="141"/>
        <end position="145"/>
    </location>
</feature>
<proteinExistence type="inferred from homology"/>
<evidence type="ECO:0000256" key="7">
    <source>
        <dbReference type="ARBA" id="ARBA00023136"/>
    </source>
</evidence>
<evidence type="ECO:0000256" key="2">
    <source>
        <dbReference type="ARBA" id="ARBA00010996"/>
    </source>
</evidence>
<feature type="transmembrane region" description="Helical" evidence="12">
    <location>
        <begin position="64"/>
        <end position="83"/>
    </location>
</feature>
<feature type="transmembrane region" description="Helical" evidence="12">
    <location>
        <begin position="531"/>
        <end position="549"/>
    </location>
</feature>
<dbReference type="GO" id="GO:0046474">
    <property type="term" value="P:glycerophospholipid biosynthetic process"/>
    <property type="evidence" value="ECO:0007669"/>
    <property type="project" value="TreeGrafter"/>
</dbReference>
<dbReference type="InterPro" id="IPR004299">
    <property type="entry name" value="MBOAT_fam"/>
</dbReference>
<keyword evidence="5 12" id="KW-1133">Transmembrane helix</keyword>
<keyword evidence="9" id="KW-0479">Metal-binding</keyword>
<accession>A0A9P3UJJ2</accession>
<feature type="binding site" evidence="9">
    <location>
        <position position="145"/>
    </location>
    <ligand>
        <name>Cu cation</name>
        <dbReference type="ChEBI" id="CHEBI:23378"/>
    </ligand>
</feature>
<feature type="binding site" evidence="9">
    <location>
        <position position="232"/>
    </location>
    <ligand>
        <name>Cu cation</name>
        <dbReference type="ChEBI" id="CHEBI:23378"/>
    </ligand>
</feature>
<evidence type="ECO:0000313" key="14">
    <source>
        <dbReference type="EMBL" id="GLB33400.1"/>
    </source>
</evidence>
<dbReference type="InterPro" id="IPR003782">
    <property type="entry name" value="SCO1/SenC"/>
</dbReference>
<dbReference type="Pfam" id="PF03062">
    <property type="entry name" value="MBOAT"/>
    <property type="match status" value="1"/>
</dbReference>
<sequence>MFSRAVQCRSWHSWQASAAFSRSSHRFAIPSWPSSFPRQVAQRQPLQKRHASTNFPDRNTVGVFTPKSAALFILAGVGLFYYFRYEKARLLEQREQERGSKQYGRPQIGGPFTLTTAAGEPFTDQDLRGKWPLVYFGFTNCPDICPQELDKMTAVLDVIEQEHGKIFQPVFISVDPARDTPARMGRYLKDFHPSFVGLVGSYDATKAVCKAYRVYFSTPPDADPAGDYLVDHSIFVYLLDPDGKFVEAFGQAVPKEDIIEKVREVVEDWKKESGKKAKPSLTAYTLLRHSITRFSFLLSSWFLSACVLGVPMDALFKPLADVLGASVDQIKLISCLLIAYPLGSLFIRVPSSKPGLRHLFNIAVAMFFFFPMLKLYSGFFQLLADIVGTYYIARYDTSWRMPWVVFAFVMGHLTVNHIIRAIYGLSYETMEITGPQMVLTMKLTTFAWNVWDGRRPAADLDKWQTTKRITDYPSLIEFLGYAFYFPGILVGPYLDFQEYRSLISETIFEDEKVKARAKAGRKLPPGRKRAAYWRMFMGLIYLGIFVVFGGKYNFGTALTDWFMEHNLFVRIFMFQIFGFFERSKYYAIWILTEGASIVTGLGFTGFSPSGKSQWDGAANVKVLEIEFPSNFKTLLDNWNMKTNVWLRECVYKRVTPKGKKPGFRSSMITFLTSAFWHGIASGYYLTFIMGGFITTVARLARNYIRPLVLPPPGQPPSDLKELYDIAGTLLSTLVLNYAAAPFMLLTAEDSFKAWSRLAWYGHIIIFGGLAFFYGGGTRYLQKLQAKRGIAPAGKKPAPEAKDARNGSPAANGDKTPADAKSFTMPPNLEEAMGSQK</sequence>
<dbReference type="OrthoDB" id="286734at2759"/>
<evidence type="ECO:0000256" key="6">
    <source>
        <dbReference type="ARBA" id="ARBA00023008"/>
    </source>
</evidence>
<protein>
    <submittedName>
        <fullName evidence="14">Membrane-bound acyltransferase family protein</fullName>
    </submittedName>
</protein>
<evidence type="ECO:0000256" key="12">
    <source>
        <dbReference type="SAM" id="Phobius"/>
    </source>
</evidence>
<feature type="domain" description="Thioredoxin" evidence="13">
    <location>
        <begin position="103"/>
        <end position="267"/>
    </location>
</feature>
<feature type="transmembrane region" description="Helical" evidence="12">
    <location>
        <begin position="587"/>
        <end position="606"/>
    </location>
</feature>
<dbReference type="SUPFAM" id="SSF52833">
    <property type="entry name" value="Thioredoxin-like"/>
    <property type="match status" value="1"/>
</dbReference>
<dbReference type="Pfam" id="PF02630">
    <property type="entry name" value="SCO1-SenC"/>
    <property type="match status" value="1"/>
</dbReference>
<feature type="transmembrane region" description="Helical" evidence="12">
    <location>
        <begin position="721"/>
        <end position="745"/>
    </location>
</feature>
<dbReference type="PANTHER" id="PTHR13906">
    <property type="entry name" value="PORCUPINE"/>
    <property type="match status" value="1"/>
</dbReference>
<dbReference type="GO" id="GO:0047184">
    <property type="term" value="F:1-acylglycerophosphocholine O-acyltransferase activity"/>
    <property type="evidence" value="ECO:0007669"/>
    <property type="project" value="TreeGrafter"/>
</dbReference>
<dbReference type="Proteomes" id="UP001063166">
    <property type="component" value="Unassembled WGS sequence"/>
</dbReference>
<keyword evidence="3" id="KW-0808">Transferase</keyword>
<dbReference type="FunFam" id="3.40.30.10:FF:000013">
    <property type="entry name" value="Blast:Protein SCO1 homolog, mitochondrial"/>
    <property type="match status" value="1"/>
</dbReference>
<keyword evidence="8 14" id="KW-0012">Acyltransferase</keyword>
<reference evidence="14" key="1">
    <citation type="submission" date="2022-07" db="EMBL/GenBank/DDBJ databases">
        <title>The genome of Lyophyllum shimeji provides insight into the initial evolution of ectomycorrhizal fungal genome.</title>
        <authorList>
            <person name="Kobayashi Y."/>
            <person name="Shibata T."/>
            <person name="Hirakawa H."/>
            <person name="Shigenobu S."/>
            <person name="Nishiyama T."/>
            <person name="Yamada A."/>
            <person name="Hasebe M."/>
            <person name="Kawaguchi M."/>
        </authorList>
    </citation>
    <scope>NUCLEOTIDE SEQUENCE</scope>
    <source>
        <strain evidence="14">AT787</strain>
    </source>
</reference>
<dbReference type="CDD" id="cd02968">
    <property type="entry name" value="SCO"/>
    <property type="match status" value="1"/>
</dbReference>
<evidence type="ECO:0000256" key="10">
    <source>
        <dbReference type="PIRSR" id="PIRSR603782-2"/>
    </source>
</evidence>
<comment type="caution">
    <text evidence="14">The sequence shown here is derived from an EMBL/GenBank/DDBJ whole genome shotgun (WGS) entry which is preliminary data.</text>
</comment>
<feature type="transmembrane region" description="Helical" evidence="12">
    <location>
        <begin position="674"/>
        <end position="700"/>
    </location>
</feature>
<keyword evidence="4 12" id="KW-0812">Transmembrane</keyword>
<feature type="binding site" evidence="9">
    <location>
        <position position="141"/>
    </location>
    <ligand>
        <name>Cu cation</name>
        <dbReference type="ChEBI" id="CHEBI:23378"/>
    </ligand>
</feature>
<keyword evidence="10" id="KW-1015">Disulfide bond</keyword>
<evidence type="ECO:0000256" key="5">
    <source>
        <dbReference type="ARBA" id="ARBA00022989"/>
    </source>
</evidence>
<dbReference type="GO" id="GO:0005507">
    <property type="term" value="F:copper ion binding"/>
    <property type="evidence" value="ECO:0007669"/>
    <property type="project" value="UniProtKB-ARBA"/>
</dbReference>
<evidence type="ECO:0000256" key="8">
    <source>
        <dbReference type="ARBA" id="ARBA00023315"/>
    </source>
</evidence>
<dbReference type="AlphaFoldDB" id="A0A9P3UJJ2"/>
<dbReference type="InterPro" id="IPR013766">
    <property type="entry name" value="Thioredoxin_domain"/>
</dbReference>
<evidence type="ECO:0000256" key="4">
    <source>
        <dbReference type="ARBA" id="ARBA00022692"/>
    </source>
</evidence>
<dbReference type="GO" id="GO:0016020">
    <property type="term" value="C:membrane"/>
    <property type="evidence" value="ECO:0007669"/>
    <property type="project" value="UniProtKB-SubCell"/>
</dbReference>
<dbReference type="GO" id="GO:0003841">
    <property type="term" value="F:1-acylglycerol-3-phosphate O-acyltransferase activity"/>
    <property type="evidence" value="ECO:0007669"/>
    <property type="project" value="TreeGrafter"/>
</dbReference>
<dbReference type="GO" id="GO:0030258">
    <property type="term" value="P:lipid modification"/>
    <property type="evidence" value="ECO:0007669"/>
    <property type="project" value="TreeGrafter"/>
</dbReference>
<evidence type="ECO:0000256" key="3">
    <source>
        <dbReference type="ARBA" id="ARBA00022679"/>
    </source>
</evidence>
<name>A0A9P3UJJ2_LYOSH</name>
<evidence type="ECO:0000256" key="1">
    <source>
        <dbReference type="ARBA" id="ARBA00004141"/>
    </source>
</evidence>
<dbReference type="PROSITE" id="PS51352">
    <property type="entry name" value="THIOREDOXIN_2"/>
    <property type="match status" value="1"/>
</dbReference>
<evidence type="ECO:0000259" key="13">
    <source>
        <dbReference type="PROSITE" id="PS51352"/>
    </source>
</evidence>
<gene>
    <name evidence="14" type="primary">ale1</name>
    <name evidence="14" type="ORF">LshimejAT787_0102840</name>
</gene>
<dbReference type="GO" id="GO:0005783">
    <property type="term" value="C:endoplasmic reticulum"/>
    <property type="evidence" value="ECO:0007669"/>
    <property type="project" value="TreeGrafter"/>
</dbReference>
<feature type="transmembrane region" description="Helical" evidence="12">
    <location>
        <begin position="359"/>
        <end position="383"/>
    </location>
</feature>
<organism evidence="14 15">
    <name type="scientific">Lyophyllum shimeji</name>
    <name type="common">Hon-shimeji</name>
    <name type="synonym">Tricholoma shimeji</name>
    <dbReference type="NCBI Taxonomy" id="47721"/>
    <lineage>
        <taxon>Eukaryota</taxon>
        <taxon>Fungi</taxon>
        <taxon>Dikarya</taxon>
        <taxon>Basidiomycota</taxon>
        <taxon>Agaricomycotina</taxon>
        <taxon>Agaricomycetes</taxon>
        <taxon>Agaricomycetidae</taxon>
        <taxon>Agaricales</taxon>
        <taxon>Tricholomatineae</taxon>
        <taxon>Lyophyllaceae</taxon>
        <taxon>Lyophyllum</taxon>
    </lineage>
</organism>
<dbReference type="Gene3D" id="3.40.30.10">
    <property type="entry name" value="Glutaredoxin"/>
    <property type="match status" value="1"/>
</dbReference>
<dbReference type="PANTHER" id="PTHR13906:SF4">
    <property type="entry name" value="LYSOPHOSPHOLIPID ACYLTRANSFERASE 6"/>
    <property type="match status" value="1"/>
</dbReference>
<feature type="transmembrane region" description="Helical" evidence="12">
    <location>
        <begin position="403"/>
        <end position="423"/>
    </location>
</feature>
<comment type="similarity">
    <text evidence="2">Belongs to the SCO1/2 family.</text>
</comment>
<dbReference type="EMBL" id="BRPK01000001">
    <property type="protein sequence ID" value="GLB33400.1"/>
    <property type="molecule type" value="Genomic_DNA"/>
</dbReference>
<comment type="subcellular location">
    <subcellularLocation>
        <location evidence="1">Membrane</location>
        <topology evidence="1">Multi-pass membrane protein</topology>
    </subcellularLocation>
</comment>
<dbReference type="InterPro" id="IPR036249">
    <property type="entry name" value="Thioredoxin-like_sf"/>
</dbReference>
<feature type="region of interest" description="Disordered" evidence="11">
    <location>
        <begin position="790"/>
        <end position="836"/>
    </location>
</feature>